<dbReference type="EMBL" id="JBHTHM010000001">
    <property type="protein sequence ID" value="MFD0782346.1"/>
    <property type="molecule type" value="Genomic_DNA"/>
</dbReference>
<protein>
    <submittedName>
        <fullName evidence="1">Uncharacterized protein</fullName>
    </submittedName>
</protein>
<proteinExistence type="predicted"/>
<comment type="caution">
    <text evidence="1">The sequence shown here is derived from an EMBL/GenBank/DDBJ whole genome shotgun (WGS) entry which is preliminary data.</text>
</comment>
<reference evidence="2" key="1">
    <citation type="journal article" date="2019" name="Int. J. Syst. Evol. Microbiol.">
        <title>The Global Catalogue of Microorganisms (GCM) 10K type strain sequencing project: providing services to taxonomists for standard genome sequencing and annotation.</title>
        <authorList>
            <consortium name="The Broad Institute Genomics Platform"/>
            <consortium name="The Broad Institute Genome Sequencing Center for Infectious Disease"/>
            <person name="Wu L."/>
            <person name="Ma J."/>
        </authorList>
    </citation>
    <scope>NUCLEOTIDE SEQUENCE [LARGE SCALE GENOMIC DNA]</scope>
    <source>
        <strain evidence="2">JCM 32148</strain>
    </source>
</reference>
<sequence>MSIRGDAWAYFGDDWPQVTEPGIDAIDGWVRLGEIPNGESAFWKACDLQQNGGAPSAWKAKVDFYIHVYADSPALPLLSPSEVKEAEPFRLGFVPFPGINRLFVSNAKVARATVAHRAPERHPGLIPVPHRTLGFRLRLGEQGTYFDHAG</sequence>
<gene>
    <name evidence="1" type="ORF">ACFQZ8_00075</name>
</gene>
<organism evidence="1 2">
    <name type="scientific">Micromonospora azadirachtae</name>
    <dbReference type="NCBI Taxonomy" id="1970735"/>
    <lineage>
        <taxon>Bacteria</taxon>
        <taxon>Bacillati</taxon>
        <taxon>Actinomycetota</taxon>
        <taxon>Actinomycetes</taxon>
        <taxon>Micromonosporales</taxon>
        <taxon>Micromonosporaceae</taxon>
        <taxon>Micromonospora</taxon>
    </lineage>
</organism>
<keyword evidence="2" id="KW-1185">Reference proteome</keyword>
<evidence type="ECO:0000313" key="1">
    <source>
        <dbReference type="EMBL" id="MFD0782346.1"/>
    </source>
</evidence>
<name>A0ABW2ZUK9_9ACTN</name>
<dbReference type="Proteomes" id="UP001597053">
    <property type="component" value="Unassembled WGS sequence"/>
</dbReference>
<evidence type="ECO:0000313" key="2">
    <source>
        <dbReference type="Proteomes" id="UP001597053"/>
    </source>
</evidence>
<accession>A0ABW2ZUK9</accession>